<protein>
    <submittedName>
        <fullName evidence="1">Uncharacterized protein</fullName>
    </submittedName>
</protein>
<organism evidence="1 2">
    <name type="scientific">Steinernema carpocapsae</name>
    <name type="common">Entomopathogenic nematode</name>
    <dbReference type="NCBI Taxonomy" id="34508"/>
    <lineage>
        <taxon>Eukaryota</taxon>
        <taxon>Metazoa</taxon>
        <taxon>Ecdysozoa</taxon>
        <taxon>Nematoda</taxon>
        <taxon>Chromadorea</taxon>
        <taxon>Rhabditida</taxon>
        <taxon>Tylenchina</taxon>
        <taxon>Panagrolaimomorpha</taxon>
        <taxon>Strongyloidoidea</taxon>
        <taxon>Steinernematidae</taxon>
        <taxon>Steinernema</taxon>
    </lineage>
</organism>
<accession>A0A4U5NGU9</accession>
<dbReference type="EMBL" id="AZBU02000004">
    <property type="protein sequence ID" value="TKR82268.1"/>
    <property type="molecule type" value="Genomic_DNA"/>
</dbReference>
<evidence type="ECO:0000313" key="1">
    <source>
        <dbReference type="EMBL" id="TKR82268.1"/>
    </source>
</evidence>
<proteinExistence type="predicted"/>
<keyword evidence="2" id="KW-1185">Reference proteome</keyword>
<reference evidence="1 2" key="1">
    <citation type="journal article" date="2015" name="Genome Biol.">
        <title>Comparative genomics of Steinernema reveals deeply conserved gene regulatory networks.</title>
        <authorList>
            <person name="Dillman A.R."/>
            <person name="Macchietto M."/>
            <person name="Porter C.F."/>
            <person name="Rogers A."/>
            <person name="Williams B."/>
            <person name="Antoshechkin I."/>
            <person name="Lee M.M."/>
            <person name="Goodwin Z."/>
            <person name="Lu X."/>
            <person name="Lewis E.E."/>
            <person name="Goodrich-Blair H."/>
            <person name="Stock S.P."/>
            <person name="Adams B.J."/>
            <person name="Sternberg P.W."/>
            <person name="Mortazavi A."/>
        </authorList>
    </citation>
    <scope>NUCLEOTIDE SEQUENCE [LARGE SCALE GENOMIC DNA]</scope>
    <source>
        <strain evidence="1 2">ALL</strain>
    </source>
</reference>
<sequence>MTNGKLEKFGQCRTNVDYPLWEERCEYHLERSQMDVAVGGFERNRVLHMGLNDPAHKSLRLSAFNSSRRP</sequence>
<dbReference type="AlphaFoldDB" id="A0A4U5NGU9"/>
<gene>
    <name evidence="1" type="ORF">L596_016014</name>
</gene>
<dbReference type="Proteomes" id="UP000298663">
    <property type="component" value="Unassembled WGS sequence"/>
</dbReference>
<evidence type="ECO:0000313" key="2">
    <source>
        <dbReference type="Proteomes" id="UP000298663"/>
    </source>
</evidence>
<comment type="caution">
    <text evidence="1">The sequence shown here is derived from an EMBL/GenBank/DDBJ whole genome shotgun (WGS) entry which is preliminary data.</text>
</comment>
<name>A0A4U5NGU9_STECR</name>
<reference evidence="1 2" key="2">
    <citation type="journal article" date="2019" name="G3 (Bethesda)">
        <title>Hybrid Assembly of the Genome of the Entomopathogenic Nematode Steinernema carpocapsae Identifies the X-Chromosome.</title>
        <authorList>
            <person name="Serra L."/>
            <person name="Macchietto M."/>
            <person name="Macias-Munoz A."/>
            <person name="McGill C.J."/>
            <person name="Rodriguez I.M."/>
            <person name="Rodriguez B."/>
            <person name="Murad R."/>
            <person name="Mortazavi A."/>
        </authorList>
    </citation>
    <scope>NUCLEOTIDE SEQUENCE [LARGE SCALE GENOMIC DNA]</scope>
    <source>
        <strain evidence="1 2">ALL</strain>
    </source>
</reference>